<gene>
    <name evidence="2" type="ORF">AWB80_07559</name>
</gene>
<organism evidence="2 3">
    <name type="scientific">Caballeronia pedi</name>
    <dbReference type="NCBI Taxonomy" id="1777141"/>
    <lineage>
        <taxon>Bacteria</taxon>
        <taxon>Pseudomonadati</taxon>
        <taxon>Pseudomonadota</taxon>
        <taxon>Betaproteobacteria</taxon>
        <taxon>Burkholderiales</taxon>
        <taxon>Burkholderiaceae</taxon>
        <taxon>Caballeronia</taxon>
    </lineage>
</organism>
<evidence type="ECO:0000313" key="2">
    <source>
        <dbReference type="EMBL" id="SAK98611.1"/>
    </source>
</evidence>
<reference evidence="2" key="1">
    <citation type="submission" date="2016-01" db="EMBL/GenBank/DDBJ databases">
        <authorList>
            <person name="Peeters C."/>
        </authorList>
    </citation>
    <scope>NUCLEOTIDE SEQUENCE [LARGE SCALE GENOMIC DNA]</scope>
    <source>
        <strain evidence="2">LMG 29323</strain>
    </source>
</reference>
<dbReference type="STRING" id="1777141.AWB80_07559"/>
<proteinExistence type="predicted"/>
<accession>A0A158DVG6</accession>
<dbReference type="OrthoDB" id="7107854at2"/>
<dbReference type="RefSeq" id="WP_061179756.1">
    <property type="nucleotide sequence ID" value="NZ_FCOE02000050.1"/>
</dbReference>
<comment type="caution">
    <text evidence="2">The sequence shown here is derived from an EMBL/GenBank/DDBJ whole genome shotgun (WGS) entry which is preliminary data.</text>
</comment>
<keyword evidence="3" id="KW-1185">Reference proteome</keyword>
<protein>
    <submittedName>
        <fullName evidence="2">Baseplate J-like protein</fullName>
    </submittedName>
</protein>
<evidence type="ECO:0000259" key="1">
    <source>
        <dbReference type="Pfam" id="PF04865"/>
    </source>
</evidence>
<sequence>MAFQIKDFTSIVASMINWMKGTQTTITDFNEGAIARTLVEAPAAELDELYQEMFIGLKEAIPVATYNTFSFAALPARPTTGLIRTAIAAAATNQVIPAGTVYSYAGGTVTYTSENDTTITVGNTYADVLVSANVSGTAGNIAAGTQFTAAPDISGFVSATNLSPFINGSDVESDDERKVRFQAFIDALSRGPVEAIKYGLKTTQITDSSGNVIERVVSAQVVEPYETDNNQPVGLVVCYIHNGVGQTSNALVTQAQKVVYGYTDSSGNKIAGWKAAGVHVDVYAATEQAVPVAAVLTADIGYDKATLVAQAVQTIYTYIQGLDTGVPCLFADIITLVKNIEGVANFVVSTPTADVTPASNVKLMPGTVAVS</sequence>
<feature type="domain" description="Baseplate protein J-like barrel" evidence="1">
    <location>
        <begin position="91"/>
        <end position="168"/>
    </location>
</feature>
<name>A0A158DVG6_9BURK</name>
<dbReference type="AlphaFoldDB" id="A0A158DVG6"/>
<dbReference type="InterPro" id="IPR006949">
    <property type="entry name" value="Barrel_Baseplate_J-like"/>
</dbReference>
<dbReference type="Pfam" id="PF04865">
    <property type="entry name" value="Baseplate_J"/>
    <property type="match status" value="1"/>
</dbReference>
<dbReference type="Proteomes" id="UP000054911">
    <property type="component" value="Unassembled WGS sequence"/>
</dbReference>
<evidence type="ECO:0000313" key="3">
    <source>
        <dbReference type="Proteomes" id="UP000054911"/>
    </source>
</evidence>
<dbReference type="EMBL" id="FCOE02000050">
    <property type="protein sequence ID" value="SAK98611.1"/>
    <property type="molecule type" value="Genomic_DNA"/>
</dbReference>